<dbReference type="Gene3D" id="2.60.120.260">
    <property type="entry name" value="Galactose-binding domain-like"/>
    <property type="match status" value="1"/>
</dbReference>
<sequence>MDTTAKDWSVLTNLGQFYPRLSFYAQVFEKYGYEFMTYLATAARNARFTSIDDQSKIDFYYERLSEYTKTDMYRFMREWGLKVSQTSRNAIAAKGFPKLKTNLWMYNPITNKGGDESIAPRIEFGAGAPGVNLGWTVNSITNIRSPLSTYGPQNLLDGNLNSIWCSCFNGCYSGPNTAGATPNTNGRTESSSYPFSAIVQTGSTAITADGFYIVQRKSGNSNHLPSITIETSLDGNTWTSLGTYTLKTAQNSAVPEAEAKQYIDLSESATFKYFRWRWPRNTADGNNNTAFAELGAFHY</sequence>
<evidence type="ECO:0000313" key="1">
    <source>
        <dbReference type="EMBL" id="MCH5598301.1"/>
    </source>
</evidence>
<proteinExistence type="predicted"/>
<dbReference type="Proteomes" id="UP001202248">
    <property type="component" value="Unassembled WGS sequence"/>
</dbReference>
<dbReference type="InterPro" id="IPR008979">
    <property type="entry name" value="Galactose-bd-like_sf"/>
</dbReference>
<dbReference type="RefSeq" id="WP_240828245.1">
    <property type="nucleotide sequence ID" value="NZ_JAKWBL010000001.1"/>
</dbReference>
<dbReference type="Gene3D" id="1.10.390.30">
    <property type="entry name" value="Peptidase M60, enhancin-like domain 3"/>
    <property type="match status" value="1"/>
</dbReference>
<name>A0ABS9SIY6_9BACT</name>
<keyword evidence="2" id="KW-1185">Reference proteome</keyword>
<comment type="caution">
    <text evidence="1">The sequence shown here is derived from an EMBL/GenBank/DDBJ whole genome shotgun (WGS) entry which is preliminary data.</text>
</comment>
<dbReference type="SUPFAM" id="SSF49785">
    <property type="entry name" value="Galactose-binding domain-like"/>
    <property type="match status" value="1"/>
</dbReference>
<dbReference type="InterPro" id="IPR042279">
    <property type="entry name" value="Pep_M60_3"/>
</dbReference>
<organism evidence="1 2">
    <name type="scientific">Niabella ginsengisoli</name>
    <dbReference type="NCBI Taxonomy" id="522298"/>
    <lineage>
        <taxon>Bacteria</taxon>
        <taxon>Pseudomonadati</taxon>
        <taxon>Bacteroidota</taxon>
        <taxon>Chitinophagia</taxon>
        <taxon>Chitinophagales</taxon>
        <taxon>Chitinophagaceae</taxon>
        <taxon>Niabella</taxon>
    </lineage>
</organism>
<dbReference type="EMBL" id="JAKWBL010000001">
    <property type="protein sequence ID" value="MCH5598301.1"/>
    <property type="molecule type" value="Genomic_DNA"/>
</dbReference>
<protein>
    <submittedName>
        <fullName evidence="1">Discoidin domain-containing protein</fullName>
    </submittedName>
</protein>
<gene>
    <name evidence="1" type="ORF">MKP09_10450</name>
</gene>
<reference evidence="1 2" key="1">
    <citation type="submission" date="2022-02" db="EMBL/GenBank/DDBJ databases">
        <authorList>
            <person name="Min J."/>
        </authorList>
    </citation>
    <scope>NUCLEOTIDE SEQUENCE [LARGE SCALE GENOMIC DNA]</scope>
    <source>
        <strain evidence="1 2">GR10-1</strain>
    </source>
</reference>
<evidence type="ECO:0000313" key="2">
    <source>
        <dbReference type="Proteomes" id="UP001202248"/>
    </source>
</evidence>
<accession>A0ABS9SIY6</accession>